<dbReference type="KEGG" id="fne:FSDG_00332"/>
<dbReference type="EMBL" id="CP007062">
    <property type="protein sequence ID" value="EEO41773.1"/>
    <property type="molecule type" value="Genomic_DNA"/>
</dbReference>
<protein>
    <recommendedName>
        <fullName evidence="3">Toxin-antitoxin system YwqK family antitoxin</fullName>
    </recommendedName>
</protein>
<proteinExistence type="predicted"/>
<dbReference type="AlphaFoldDB" id="A0A140PR38"/>
<evidence type="ECO:0000313" key="2">
    <source>
        <dbReference type="Proteomes" id="UP000002799"/>
    </source>
</evidence>
<dbReference type="RefSeq" id="WP_008700277.1">
    <property type="nucleotide sequence ID" value="NZ_AKBT01000001.1"/>
</dbReference>
<gene>
    <name evidence="1" type="ORF">FSDG_00332</name>
</gene>
<dbReference type="HOGENOM" id="CLU_037602_4_0_0"/>
<accession>A0A140PR38</accession>
<dbReference type="SUPFAM" id="SSF82185">
    <property type="entry name" value="Histone H3 K4-specific methyltransferase SET7/9 N-terminal domain"/>
    <property type="match status" value="1"/>
</dbReference>
<dbReference type="Pfam" id="PF07661">
    <property type="entry name" value="MORN_2"/>
    <property type="match status" value="3"/>
</dbReference>
<reference evidence="1 2" key="1">
    <citation type="submission" date="2013-11" db="EMBL/GenBank/DDBJ databases">
        <title>The Genome Sequence of Fusobacterium sp. 7_1.</title>
        <authorList>
            <consortium name="The Broad Institute Genome Sequencing Platform"/>
            <person name="Earl A."/>
            <person name="Ward D."/>
            <person name="Feldgarden M."/>
            <person name="Gevers D."/>
            <person name="Strauss J."/>
            <person name="Ambrose C.E."/>
            <person name="Allen-Vercoe E."/>
            <person name="Walker B."/>
            <person name="Young S.K."/>
            <person name="Zeng Q."/>
            <person name="Gargeya S."/>
            <person name="Fitzgerald M."/>
            <person name="Haas B."/>
            <person name="Abouelleil A."/>
            <person name="Alvarado L."/>
            <person name="Arachchi H.M."/>
            <person name="Berlin A.M."/>
            <person name="Chapman S.B."/>
            <person name="Goldberg J."/>
            <person name="Griggs A."/>
            <person name="Gujja S."/>
            <person name="Hansen M."/>
            <person name="Howarth C."/>
            <person name="Imamovic A."/>
            <person name="Larimer J."/>
            <person name="McCowen C."/>
            <person name="Montmayeur A."/>
            <person name="Murphy C."/>
            <person name="Neiman D."/>
            <person name="Pearson M."/>
            <person name="Priest M."/>
            <person name="Roberts A."/>
            <person name="Saif S."/>
            <person name="Shea T."/>
            <person name="Sisk P."/>
            <person name="Sykes S."/>
            <person name="Wortman J."/>
            <person name="Nusbaum C."/>
            <person name="Birren B."/>
        </authorList>
    </citation>
    <scope>NUCLEOTIDE SEQUENCE [LARGE SCALE GENOMIC DNA]</scope>
    <source>
        <strain evidence="1 2">7_1</strain>
    </source>
</reference>
<dbReference type="Gene3D" id="2.20.110.10">
    <property type="entry name" value="Histone H3 K4-specific methyltransferase SET7/9 N-terminal domain"/>
    <property type="match status" value="2"/>
</dbReference>
<name>A0A140PR38_9FUSO</name>
<evidence type="ECO:0000313" key="1">
    <source>
        <dbReference type="EMBL" id="EEO41773.1"/>
    </source>
</evidence>
<dbReference type="InterPro" id="IPR011652">
    <property type="entry name" value="MORN_2"/>
</dbReference>
<sequence length="194" mass="23147">MWIIIDILIAILLFYLINKWLKIITITPYKKLYQVEVRENNLVYRIGAKKAYTGYVVQYYKNGKIMVQEKFEKGLKNEQQLYFYEDGKIQRIETYKKGQLHGEYKIYYPTGNLELERLYYYGSPNGKLIKYHKNGAIKLRASFVNGLLYGTVGSYNENRELIMKVEFRNGEPLSEISDNIEEFYLEINEERKKN</sequence>
<evidence type="ECO:0008006" key="3">
    <source>
        <dbReference type="Google" id="ProtNLM"/>
    </source>
</evidence>
<organism evidence="1">
    <name type="scientific">Fusobacterium animalis 7_1</name>
    <dbReference type="NCBI Taxonomy" id="457405"/>
    <lineage>
        <taxon>Bacteria</taxon>
        <taxon>Fusobacteriati</taxon>
        <taxon>Fusobacteriota</taxon>
        <taxon>Fusobacteriia</taxon>
        <taxon>Fusobacteriales</taxon>
        <taxon>Fusobacteriaceae</taxon>
        <taxon>Fusobacterium</taxon>
    </lineage>
</organism>
<dbReference type="Proteomes" id="UP000002799">
    <property type="component" value="Chromosome"/>
</dbReference>
<dbReference type="eggNOG" id="COG2849">
    <property type="taxonomic scope" value="Bacteria"/>
</dbReference>